<dbReference type="AlphaFoldDB" id="A0A6I8M8N2"/>
<dbReference type="CDD" id="cd06261">
    <property type="entry name" value="TM_PBP2"/>
    <property type="match status" value="1"/>
</dbReference>
<dbReference type="InterPro" id="IPR035906">
    <property type="entry name" value="MetI-like_sf"/>
</dbReference>
<keyword evidence="6 9" id="KW-0812">Transmembrane</keyword>
<evidence type="ECO:0000256" key="1">
    <source>
        <dbReference type="ARBA" id="ARBA00004651"/>
    </source>
</evidence>
<proteinExistence type="inferred from homology"/>
<feature type="transmembrane region" description="Helical" evidence="9">
    <location>
        <begin position="319"/>
        <end position="343"/>
    </location>
</feature>
<dbReference type="RefSeq" id="WP_156683191.1">
    <property type="nucleotide sequence ID" value="NZ_CABWIB010000001.1"/>
</dbReference>
<dbReference type="Gene3D" id="1.10.3720.10">
    <property type="entry name" value="MetI-like"/>
    <property type="match status" value="1"/>
</dbReference>
<accession>A0A6I8M8N2</accession>
<feature type="transmembrane region" description="Helical" evidence="9">
    <location>
        <begin position="664"/>
        <end position="684"/>
    </location>
</feature>
<evidence type="ECO:0000313" key="13">
    <source>
        <dbReference type="Proteomes" id="UP000419017"/>
    </source>
</evidence>
<keyword evidence="7 9" id="KW-1133">Transmembrane helix</keyword>
<dbReference type="PROSITE" id="PS50928">
    <property type="entry name" value="ABC_TM1"/>
    <property type="match status" value="1"/>
</dbReference>
<feature type="transmembrane region" description="Helical" evidence="9">
    <location>
        <begin position="478"/>
        <end position="499"/>
    </location>
</feature>
<keyword evidence="4" id="KW-1003">Cell membrane</keyword>
<organism evidence="12 13">
    <name type="scientific">Oceanivirga miroungae</name>
    <dbReference type="NCBI Taxonomy" id="1130046"/>
    <lineage>
        <taxon>Bacteria</taxon>
        <taxon>Fusobacteriati</taxon>
        <taxon>Fusobacteriota</taxon>
        <taxon>Fusobacteriia</taxon>
        <taxon>Fusobacteriales</taxon>
        <taxon>Leptotrichiaceae</taxon>
        <taxon>Oceanivirga</taxon>
    </lineage>
</organism>
<dbReference type="PANTHER" id="PTHR47314">
    <property type="entry name" value="MALTOSE/MALTODEXTRIN TRANSPORT SYSTEM PERMEASE PROTEIN MALF"/>
    <property type="match status" value="1"/>
</dbReference>
<evidence type="ECO:0000256" key="9">
    <source>
        <dbReference type="RuleBase" id="RU363032"/>
    </source>
</evidence>
<feature type="transmembrane region" description="Helical" evidence="9">
    <location>
        <begin position="276"/>
        <end position="298"/>
    </location>
</feature>
<evidence type="ECO:0000256" key="7">
    <source>
        <dbReference type="ARBA" id="ARBA00022989"/>
    </source>
</evidence>
<evidence type="ECO:0000256" key="2">
    <source>
        <dbReference type="ARBA" id="ARBA00009047"/>
    </source>
</evidence>
<comment type="subcellular location">
    <subcellularLocation>
        <location evidence="1 9">Cell membrane</location>
        <topology evidence="1 9">Multi-pass membrane protein</topology>
    </subcellularLocation>
</comment>
<evidence type="ECO:0000256" key="3">
    <source>
        <dbReference type="ARBA" id="ARBA00022448"/>
    </source>
</evidence>
<reference evidence="12 13" key="1">
    <citation type="submission" date="2019-10" db="EMBL/GenBank/DDBJ databases">
        <authorList>
            <person name="Blom J."/>
        </authorList>
    </citation>
    <scope>NUCLEOTIDE SEQUENCE [LARGE SCALE GENOMIC DNA]</scope>
    <source>
        <strain evidence="12 13">ES3154-GLU</strain>
    </source>
</reference>
<keyword evidence="3 9" id="KW-0813">Transport</keyword>
<feature type="transmembrane region" description="Helical" evidence="9">
    <location>
        <begin position="377"/>
        <end position="403"/>
    </location>
</feature>
<dbReference type="GO" id="GO:1990060">
    <property type="term" value="C:maltose transport complex"/>
    <property type="evidence" value="ECO:0007669"/>
    <property type="project" value="TreeGrafter"/>
</dbReference>
<dbReference type="SUPFAM" id="SSF161098">
    <property type="entry name" value="MetI-like"/>
    <property type="match status" value="1"/>
</dbReference>
<gene>
    <name evidence="12" type="ORF">OMES3154_00458</name>
</gene>
<evidence type="ECO:0000256" key="6">
    <source>
        <dbReference type="ARBA" id="ARBA00022692"/>
    </source>
</evidence>
<keyword evidence="8 9" id="KW-0472">Membrane</keyword>
<feature type="transmembrane region" description="Helical" evidence="9">
    <location>
        <begin position="528"/>
        <end position="554"/>
    </location>
</feature>
<sequence length="693" mass="79163">MLNEFVYDSFQVQHERKNLYLLDKARGIKVDKAKHPYIIKLNKFKEEEASFIKTRNSKIKEIESSLLENDKRIKKATLRLEKAKLNKEFYEKFYDLTYDASFLLDVSKVEINMLERVLKTYKDKKDEIEVYIENLKHLDMEEEKESKEKYEIEKEKIKKEQQVEIAKLKELYDDGIISKMAYKNKIEALKIKEKDELEVLKMEIPSILIKARLKSLKYGIKQEYKNMLNILELEISDIRRRTPIEVSRVNKTLPILTFLIPGLGQFINKQYFKASLFFILTLFTYFAAIPYALGYGNYRGTGISGLITLAQGGSKLDKSMIFMIEGVIAVFLLCIVIAAYYFAYKDVKDVLNDKMKGIRPKTYFETVESLSEEGLPYIVATGAFILILFIVIVPILTTILLSFTGMDPNHQSKFPWVGLENYKLLIQAKGVAGGPFWLIIGWTLMWTLGATTLSIFVGFMLAIIANNDRIKFKGVFRTIYLLPWAVPAFITIMYFSIMVSPSGSITTFMHDRLGIDLLIKNSPAATRIFLILMQTWLGSSYVFLLSTGVLQAISEDLYEAADIDGSTAWQKLSKITVPLVLFQTAPLLIGQYTFNFNNFSIIYLFNQGGPFLPSKYGNIAGASDLLISYIYKLTINSQYQSAGASDLLISYIYKLTINSQYQSAGAAITIFISIALMIIAYVGFKNSKAFKEE</sequence>
<keyword evidence="5" id="KW-0762">Sugar transport</keyword>
<dbReference type="GO" id="GO:0042956">
    <property type="term" value="P:maltodextrin transmembrane transport"/>
    <property type="evidence" value="ECO:0007669"/>
    <property type="project" value="TreeGrafter"/>
</dbReference>
<evidence type="ECO:0000256" key="5">
    <source>
        <dbReference type="ARBA" id="ARBA00022597"/>
    </source>
</evidence>
<dbReference type="PANTHER" id="PTHR47314:SF1">
    <property type="entry name" value="MALTOSE_MALTODEXTRIN TRANSPORT SYSTEM PERMEASE PROTEIN MALF"/>
    <property type="match status" value="1"/>
</dbReference>
<dbReference type="Pfam" id="PF00528">
    <property type="entry name" value="BPD_transp_1"/>
    <property type="match status" value="1"/>
</dbReference>
<evidence type="ECO:0000259" key="11">
    <source>
        <dbReference type="PROSITE" id="PS50928"/>
    </source>
</evidence>
<dbReference type="EMBL" id="CABWIB010000001">
    <property type="protein sequence ID" value="VWL85174.1"/>
    <property type="molecule type" value="Genomic_DNA"/>
</dbReference>
<feature type="domain" description="ABC transmembrane type-1" evidence="11">
    <location>
        <begin position="440"/>
        <end position="680"/>
    </location>
</feature>
<evidence type="ECO:0000313" key="12">
    <source>
        <dbReference type="EMBL" id="VWL85174.1"/>
    </source>
</evidence>
<keyword evidence="13" id="KW-1185">Reference proteome</keyword>
<evidence type="ECO:0000256" key="10">
    <source>
        <dbReference type="SAM" id="Coils"/>
    </source>
</evidence>
<feature type="transmembrane region" description="Helical" evidence="9">
    <location>
        <begin position="446"/>
        <end position="466"/>
    </location>
</feature>
<protein>
    <submittedName>
        <fullName evidence="12">Binding-protein-dependent transport system inner membrane protein</fullName>
    </submittedName>
</protein>
<keyword evidence="10" id="KW-0175">Coiled coil</keyword>
<evidence type="ECO:0000256" key="4">
    <source>
        <dbReference type="ARBA" id="ARBA00022475"/>
    </source>
</evidence>
<feature type="coiled-coil region" evidence="10">
    <location>
        <begin position="104"/>
        <end position="241"/>
    </location>
</feature>
<dbReference type="GO" id="GO:0015423">
    <property type="term" value="F:ABC-type maltose transporter activity"/>
    <property type="evidence" value="ECO:0007669"/>
    <property type="project" value="TreeGrafter"/>
</dbReference>
<dbReference type="InterPro" id="IPR000515">
    <property type="entry name" value="MetI-like"/>
</dbReference>
<comment type="similarity">
    <text evidence="2">Belongs to the binding-protein-dependent transport system permease family. MalFG subfamily.</text>
</comment>
<evidence type="ECO:0000256" key="8">
    <source>
        <dbReference type="ARBA" id="ARBA00023136"/>
    </source>
</evidence>
<name>A0A6I8M8N2_9FUSO</name>
<dbReference type="Proteomes" id="UP000419017">
    <property type="component" value="Unassembled WGS sequence"/>
</dbReference>